<dbReference type="EMBL" id="SETE01000002">
    <property type="protein sequence ID" value="RYM35192.1"/>
    <property type="molecule type" value="Genomic_DNA"/>
</dbReference>
<evidence type="ECO:0000313" key="2">
    <source>
        <dbReference type="Proteomes" id="UP000293952"/>
    </source>
</evidence>
<evidence type="ECO:0000313" key="1">
    <source>
        <dbReference type="EMBL" id="RYM35192.1"/>
    </source>
</evidence>
<name>A0A4Q4KPA9_9FLAO</name>
<dbReference type="Pfam" id="PF09907">
    <property type="entry name" value="HigB_toxin"/>
    <property type="match status" value="1"/>
</dbReference>
<dbReference type="GO" id="GO:0004519">
    <property type="term" value="F:endonuclease activity"/>
    <property type="evidence" value="ECO:0007669"/>
    <property type="project" value="InterPro"/>
</dbReference>
<dbReference type="InterPro" id="IPR018669">
    <property type="entry name" value="Toxin_HigB"/>
</dbReference>
<proteinExistence type="predicted"/>
<accession>A0A4Q4KPA9</accession>
<organism evidence="1 2">
    <name type="scientific">Brumimicrobium glaciale</name>
    <dbReference type="NCBI Taxonomy" id="200475"/>
    <lineage>
        <taxon>Bacteria</taxon>
        <taxon>Pseudomonadati</taxon>
        <taxon>Bacteroidota</taxon>
        <taxon>Flavobacteriia</taxon>
        <taxon>Flavobacteriales</taxon>
        <taxon>Crocinitomicaceae</taxon>
        <taxon>Brumimicrobium</taxon>
    </lineage>
</organism>
<gene>
    <name evidence="1" type="ORF">ERX46_06035</name>
</gene>
<dbReference type="GO" id="GO:0003723">
    <property type="term" value="F:RNA binding"/>
    <property type="evidence" value="ECO:0007669"/>
    <property type="project" value="InterPro"/>
</dbReference>
<dbReference type="RefSeq" id="WP_130093200.1">
    <property type="nucleotide sequence ID" value="NZ_SETE01000002.1"/>
</dbReference>
<keyword evidence="2" id="KW-1185">Reference proteome</keyword>
<reference evidence="1 2" key="1">
    <citation type="submission" date="2019-02" db="EMBL/GenBank/DDBJ databases">
        <title>Genome sequence of the sea-ice species Brumimicrobium glaciale.</title>
        <authorList>
            <person name="Bowman J.P."/>
        </authorList>
    </citation>
    <scope>NUCLEOTIDE SEQUENCE [LARGE SCALE GENOMIC DNA]</scope>
    <source>
        <strain evidence="1 2">IC156</strain>
    </source>
</reference>
<dbReference type="OrthoDB" id="9799912at2"/>
<dbReference type="Proteomes" id="UP000293952">
    <property type="component" value="Unassembled WGS sequence"/>
</dbReference>
<dbReference type="GO" id="GO:0110001">
    <property type="term" value="C:toxin-antitoxin complex"/>
    <property type="evidence" value="ECO:0007669"/>
    <property type="project" value="InterPro"/>
</dbReference>
<dbReference type="AlphaFoldDB" id="A0A4Q4KPA9"/>
<protein>
    <submittedName>
        <fullName evidence="1">Type II toxin-antitoxin system HigB family toxin</fullName>
    </submittedName>
</protein>
<comment type="caution">
    <text evidence="1">The sequence shown here is derived from an EMBL/GenBank/DDBJ whole genome shotgun (WGS) entry which is preliminary data.</text>
</comment>
<sequence>MRIIAFRRLREFFEEQKYADSEISLRAWYQVAKTADWENSNDLKKQFKNASIVGNTRVVFNIKGNDYRLVVAIDYEFQVIFIRFVGTHKEYDKIDAKTI</sequence>